<feature type="compositionally biased region" description="Polar residues" evidence="2">
    <location>
        <begin position="438"/>
        <end position="447"/>
    </location>
</feature>
<dbReference type="PANTHER" id="PTHR12329">
    <property type="entry name" value="BCL2-ASSOCIATED ATHANOGENE"/>
    <property type="match status" value="1"/>
</dbReference>
<keyword evidence="1" id="KW-0143">Chaperone</keyword>
<comment type="caution">
    <text evidence="4">The sequence shown here is derived from an EMBL/GenBank/DDBJ whole genome shotgun (WGS) entry which is preliminary data.</text>
</comment>
<organism evidence="4 5">
    <name type="scientific">Caerostris darwini</name>
    <dbReference type="NCBI Taxonomy" id="1538125"/>
    <lineage>
        <taxon>Eukaryota</taxon>
        <taxon>Metazoa</taxon>
        <taxon>Ecdysozoa</taxon>
        <taxon>Arthropoda</taxon>
        <taxon>Chelicerata</taxon>
        <taxon>Arachnida</taxon>
        <taxon>Araneae</taxon>
        <taxon>Araneomorphae</taxon>
        <taxon>Entelegynae</taxon>
        <taxon>Araneoidea</taxon>
        <taxon>Araneidae</taxon>
        <taxon>Caerostris</taxon>
    </lineage>
</organism>
<feature type="domain" description="BAG" evidence="3">
    <location>
        <begin position="382"/>
        <end position="432"/>
    </location>
</feature>
<feature type="compositionally biased region" description="Basic and acidic residues" evidence="2">
    <location>
        <begin position="557"/>
        <end position="568"/>
    </location>
</feature>
<dbReference type="GO" id="GO:0005634">
    <property type="term" value="C:nucleus"/>
    <property type="evidence" value="ECO:0007669"/>
    <property type="project" value="TreeGrafter"/>
</dbReference>
<evidence type="ECO:0000256" key="2">
    <source>
        <dbReference type="SAM" id="MobiDB-lite"/>
    </source>
</evidence>
<proteinExistence type="predicted"/>
<feature type="compositionally biased region" description="Basic and acidic residues" evidence="2">
    <location>
        <begin position="328"/>
        <end position="339"/>
    </location>
</feature>
<sequence length="580" mass="66704">MSWSPSSRNFRSPDSSPETYRRMNRNEEDFPNRHKDMDDEFFSGRKSPTFPRRIFKEVWNESPSSNHRFSERPRMFKRVFKPNQWEEEFDKDDIPHLRRFEREFERFDEPRPSSRKFNEGFDRHFNTLDLQDDFEKSEGRVHHIPIMVERRMEEMKSRFGRNSSPPSEKAQEDEYAEDWNGPQVQRLRKNFEPEEPFSSRYGYHRVPRHEARGIPETWDPHAVHTLPTRKLHKASQSMDDSKHPVQPKSVFRSYSETHEDAPKSQQPHSAAFRSHSDGHCPNQTYVTKIEVNVPPKRDAHEQCSSNQNRGESYDSNPRERTQSLTKQKSRESPEDRSPESDQTNAKKSRKYDNPSLQQIAVVMQNVDDLIVRIEGYTGTGRDKHYRFLDEMLTRCMIRLDSVDTEGREDIRNARKAAIRDVQYCIDRLEAKADESERQQQANKTPTSDGPKAAIPLGDTPKETIPQGDGSNRAIPLGDGPKMAIPLGDGPKMAIPLGDGPKMAIPLGDGPKMAIPLGDVPRYAIPLSNTSMAAIPLGDASMTAIPLGDVPRPNNNGREGKSEKPREYSRQNSGNNEQTKL</sequence>
<evidence type="ECO:0000259" key="3">
    <source>
        <dbReference type="PROSITE" id="PS51035"/>
    </source>
</evidence>
<dbReference type="GO" id="GO:0050821">
    <property type="term" value="P:protein stabilization"/>
    <property type="evidence" value="ECO:0007669"/>
    <property type="project" value="TreeGrafter"/>
</dbReference>
<dbReference type="PROSITE" id="PS51035">
    <property type="entry name" value="BAG"/>
    <property type="match status" value="1"/>
</dbReference>
<gene>
    <name evidence="4" type="primary">Samui</name>
    <name evidence="4" type="ORF">CDAR_463031</name>
</gene>
<dbReference type="GO" id="GO:0000774">
    <property type="term" value="F:adenyl-nucleotide exchange factor activity"/>
    <property type="evidence" value="ECO:0007669"/>
    <property type="project" value="TreeGrafter"/>
</dbReference>
<feature type="compositionally biased region" description="Basic and acidic residues" evidence="2">
    <location>
        <begin position="19"/>
        <end position="37"/>
    </location>
</feature>
<dbReference type="GO" id="GO:0005829">
    <property type="term" value="C:cytosol"/>
    <property type="evidence" value="ECO:0007669"/>
    <property type="project" value="TreeGrafter"/>
</dbReference>
<evidence type="ECO:0000313" key="4">
    <source>
        <dbReference type="EMBL" id="GIY05422.1"/>
    </source>
</evidence>
<dbReference type="AlphaFoldDB" id="A0AAV4Q7X3"/>
<feature type="compositionally biased region" description="Polar residues" evidence="2">
    <location>
        <begin position="1"/>
        <end position="18"/>
    </location>
</feature>
<keyword evidence="5" id="KW-1185">Reference proteome</keyword>
<evidence type="ECO:0000256" key="1">
    <source>
        <dbReference type="ARBA" id="ARBA00023186"/>
    </source>
</evidence>
<feature type="compositionally biased region" description="Polar residues" evidence="2">
    <location>
        <begin position="569"/>
        <end position="580"/>
    </location>
</feature>
<feature type="region of interest" description="Disordered" evidence="2">
    <location>
        <begin position="432"/>
        <end position="487"/>
    </location>
</feature>
<feature type="compositionally biased region" description="Basic and acidic residues" evidence="2">
    <location>
        <begin position="208"/>
        <end position="222"/>
    </location>
</feature>
<protein>
    <submittedName>
        <fullName evidence="4">BAG domain-containing protein Samui</fullName>
    </submittedName>
</protein>
<dbReference type="InterPro" id="IPR036533">
    <property type="entry name" value="BAG_dom_sf"/>
</dbReference>
<dbReference type="Gene3D" id="1.20.58.120">
    <property type="entry name" value="BAG domain"/>
    <property type="match status" value="1"/>
</dbReference>
<dbReference type="PANTHER" id="PTHR12329:SF5">
    <property type="entry name" value="STARVIN, ISOFORM E"/>
    <property type="match status" value="1"/>
</dbReference>
<feature type="region of interest" description="Disordered" evidence="2">
    <location>
        <begin position="155"/>
        <end position="281"/>
    </location>
</feature>
<accession>A0AAV4Q7X3</accession>
<feature type="region of interest" description="Disordered" evidence="2">
    <location>
        <begin position="542"/>
        <end position="580"/>
    </location>
</feature>
<dbReference type="GO" id="GO:0051087">
    <property type="term" value="F:protein-folding chaperone binding"/>
    <property type="evidence" value="ECO:0007669"/>
    <property type="project" value="InterPro"/>
</dbReference>
<dbReference type="InterPro" id="IPR039773">
    <property type="entry name" value="BAG_chaperone_regulator"/>
</dbReference>
<reference evidence="4 5" key="1">
    <citation type="submission" date="2021-06" db="EMBL/GenBank/DDBJ databases">
        <title>Caerostris darwini draft genome.</title>
        <authorList>
            <person name="Kono N."/>
            <person name="Arakawa K."/>
        </authorList>
    </citation>
    <scope>NUCLEOTIDE SEQUENCE [LARGE SCALE GENOMIC DNA]</scope>
</reference>
<dbReference type="InterPro" id="IPR003103">
    <property type="entry name" value="BAG_domain"/>
</dbReference>
<feature type="compositionally biased region" description="Polar residues" evidence="2">
    <location>
        <begin position="302"/>
        <end position="315"/>
    </location>
</feature>
<dbReference type="GO" id="GO:0016020">
    <property type="term" value="C:membrane"/>
    <property type="evidence" value="ECO:0007669"/>
    <property type="project" value="TreeGrafter"/>
</dbReference>
<dbReference type="Proteomes" id="UP001054837">
    <property type="component" value="Unassembled WGS sequence"/>
</dbReference>
<dbReference type="EMBL" id="BPLQ01004074">
    <property type="protein sequence ID" value="GIY05422.1"/>
    <property type="molecule type" value="Genomic_DNA"/>
</dbReference>
<dbReference type="SMART" id="SM00264">
    <property type="entry name" value="BAG"/>
    <property type="match status" value="1"/>
</dbReference>
<name>A0AAV4Q7X3_9ARAC</name>
<dbReference type="SUPFAM" id="SSF63491">
    <property type="entry name" value="BAG domain"/>
    <property type="match status" value="1"/>
</dbReference>
<feature type="region of interest" description="Disordered" evidence="2">
    <location>
        <begin position="1"/>
        <end position="45"/>
    </location>
</feature>
<feature type="region of interest" description="Disordered" evidence="2">
    <location>
        <begin position="296"/>
        <end position="356"/>
    </location>
</feature>
<dbReference type="Pfam" id="PF02179">
    <property type="entry name" value="BAG"/>
    <property type="match status" value="1"/>
</dbReference>
<evidence type="ECO:0000313" key="5">
    <source>
        <dbReference type="Proteomes" id="UP001054837"/>
    </source>
</evidence>